<organism evidence="3">
    <name type="scientific">Spironucleus salmonicida</name>
    <dbReference type="NCBI Taxonomy" id="348837"/>
    <lineage>
        <taxon>Eukaryota</taxon>
        <taxon>Metamonada</taxon>
        <taxon>Diplomonadida</taxon>
        <taxon>Hexamitidae</taxon>
        <taxon>Hexamitinae</taxon>
        <taxon>Spironucleus</taxon>
    </lineage>
</organism>
<evidence type="ECO:0000256" key="2">
    <source>
        <dbReference type="SAM" id="Phobius"/>
    </source>
</evidence>
<gene>
    <name evidence="3" type="ORF">SS50377_12884</name>
</gene>
<keyword evidence="2" id="KW-0472">Membrane</keyword>
<feature type="compositionally biased region" description="Basic and acidic residues" evidence="1">
    <location>
        <begin position="116"/>
        <end position="159"/>
    </location>
</feature>
<accession>V6LS37</accession>
<name>V6LS37_9EUKA</name>
<sequence>MQHRLLATVQQLIQLRQDSVAHVSTDSLSMLHFLEGAHSDADHAQVQPQPCSQEHEQVHDPQCAGDRVEGVPGEGSSRQRAEVEAVHLGRKDEEHVGGEAREQHLAVGEEQLLHRAEPAQPEEEGRPGSTQEHRPDRGRGACWQRQDRELGGDGKEQRRDGRHQHVHLGALGAQRQVVAELEPALREHIPKELLVLLRAVRQKPGRARFGFCFDARGCSGMLGCSSTRKFGLGTAGGAISIWGCGSGDTLLSTRTAKSIIWKDVLLVPFQFSENKTNFAMICNQLIPLSCGFGRVCLDSGVCAPLQSHELYLSPCNADRFCGVLKCHELLCSECRNGDIIDQYMCQGGKMVLQSRFTGLGVIAIIGWLVAAGAFMLRSHKK</sequence>
<feature type="compositionally biased region" description="Basic and acidic residues" evidence="1">
    <location>
        <begin position="77"/>
        <end position="102"/>
    </location>
</feature>
<feature type="region of interest" description="Disordered" evidence="1">
    <location>
        <begin position="63"/>
        <end position="102"/>
    </location>
</feature>
<dbReference type="VEuPathDB" id="GiardiaDB:SS50377_24043"/>
<proteinExistence type="predicted"/>
<keyword evidence="2" id="KW-0812">Transmembrane</keyword>
<feature type="transmembrane region" description="Helical" evidence="2">
    <location>
        <begin position="356"/>
        <end position="376"/>
    </location>
</feature>
<evidence type="ECO:0000256" key="1">
    <source>
        <dbReference type="SAM" id="MobiDB-lite"/>
    </source>
</evidence>
<keyword evidence="2" id="KW-1133">Transmembrane helix</keyword>
<dbReference type="EMBL" id="KI546049">
    <property type="protein sequence ID" value="EST47073.1"/>
    <property type="molecule type" value="Genomic_DNA"/>
</dbReference>
<protein>
    <submittedName>
        <fullName evidence="3">Uncharacterized protein</fullName>
    </submittedName>
</protein>
<feature type="region of interest" description="Disordered" evidence="1">
    <location>
        <begin position="116"/>
        <end position="160"/>
    </location>
</feature>
<evidence type="ECO:0000313" key="3">
    <source>
        <dbReference type="EMBL" id="EST47073.1"/>
    </source>
</evidence>
<reference evidence="3" key="1">
    <citation type="journal article" date="2014" name="PLoS Genet.">
        <title>The Genome of Spironucleus salmonicida Highlights a Fish Pathogen Adapted to Fluctuating Environments.</title>
        <authorList>
            <person name="Xu F."/>
            <person name="Jerlstrom-Hultqvist J."/>
            <person name="Einarsson E."/>
            <person name="Astvaldsson A."/>
            <person name="Svard S.G."/>
            <person name="Andersson J.O."/>
        </authorList>
    </citation>
    <scope>NUCLEOTIDE SEQUENCE</scope>
</reference>
<dbReference type="AlphaFoldDB" id="V6LS37"/>